<gene>
    <name evidence="2" type="ORF">DY251_18850</name>
</gene>
<dbReference type="Pfam" id="PF12680">
    <property type="entry name" value="SnoaL_2"/>
    <property type="match status" value="1"/>
</dbReference>
<comment type="caution">
    <text evidence="2">The sequence shown here is derived from an EMBL/GenBank/DDBJ whole genome shotgun (WGS) entry which is preliminary data.</text>
</comment>
<dbReference type="Proteomes" id="UP000262379">
    <property type="component" value="Unassembled WGS sequence"/>
</dbReference>
<protein>
    <submittedName>
        <fullName evidence="2">SgcJ/EcaC family oxidoreductase</fullName>
    </submittedName>
</protein>
<dbReference type="InterPro" id="IPR032710">
    <property type="entry name" value="NTF2-like_dom_sf"/>
</dbReference>
<dbReference type="AlphaFoldDB" id="A0A371X678"/>
<dbReference type="SUPFAM" id="SSF54427">
    <property type="entry name" value="NTF2-like"/>
    <property type="match status" value="1"/>
</dbReference>
<proteinExistence type="predicted"/>
<dbReference type="InterPro" id="IPR037401">
    <property type="entry name" value="SnoaL-like"/>
</dbReference>
<dbReference type="Gene3D" id="3.10.450.50">
    <property type="match status" value="1"/>
</dbReference>
<reference evidence="3" key="1">
    <citation type="submission" date="2018-08" db="EMBL/GenBank/DDBJ databases">
        <authorList>
            <person name="Im W.T."/>
        </authorList>
    </citation>
    <scope>NUCLEOTIDE SEQUENCE [LARGE SCALE GENOMIC DNA]</scope>
    <source>
        <strain evidence="3">LA-28</strain>
    </source>
</reference>
<evidence type="ECO:0000313" key="2">
    <source>
        <dbReference type="EMBL" id="RFC64725.1"/>
    </source>
</evidence>
<dbReference type="EMBL" id="QURN01000018">
    <property type="protein sequence ID" value="RFC64725.1"/>
    <property type="molecule type" value="Genomic_DNA"/>
</dbReference>
<name>A0A371X678_9HYPH</name>
<accession>A0A371X678</accession>
<dbReference type="InterPro" id="IPR011944">
    <property type="entry name" value="Steroid_delta5-4_isomerase"/>
</dbReference>
<dbReference type="NCBIfam" id="TIGR02246">
    <property type="entry name" value="SgcJ/EcaC family oxidoreductase"/>
    <property type="match status" value="1"/>
</dbReference>
<evidence type="ECO:0000259" key="1">
    <source>
        <dbReference type="Pfam" id="PF12680"/>
    </source>
</evidence>
<evidence type="ECO:0000313" key="3">
    <source>
        <dbReference type="Proteomes" id="UP000262379"/>
    </source>
</evidence>
<keyword evidence="3" id="KW-1185">Reference proteome</keyword>
<organism evidence="2 3">
    <name type="scientific">Mesorhizobium denitrificans</name>
    <dbReference type="NCBI Taxonomy" id="2294114"/>
    <lineage>
        <taxon>Bacteria</taxon>
        <taxon>Pseudomonadati</taxon>
        <taxon>Pseudomonadota</taxon>
        <taxon>Alphaproteobacteria</taxon>
        <taxon>Hyphomicrobiales</taxon>
        <taxon>Phyllobacteriaceae</taxon>
        <taxon>Mesorhizobium</taxon>
    </lineage>
</organism>
<dbReference type="RefSeq" id="WP_116625509.1">
    <property type="nucleotide sequence ID" value="NZ_QURN01000018.1"/>
</dbReference>
<feature type="domain" description="SnoaL-like" evidence="1">
    <location>
        <begin position="15"/>
        <end position="77"/>
    </location>
</feature>
<sequence>MSPDSDAGQATQQIVDAFVAAWNTHDAEAFAAIFADDADFTNVFGMKARGRASIEQFHRPIFETMFKDSHLEVMDTQVRPIRPDVIALDMHWSMLRARDPVGNEWPKRHGLISVVVAREQDAWTVVVMHNMDLPEDGMAEAQCELHRPSGATILQRRQSTVSVAERASRWR</sequence>